<dbReference type="EMBL" id="WJJP01000439">
    <property type="protein sequence ID" value="MBD3325608.1"/>
    <property type="molecule type" value="Genomic_DNA"/>
</dbReference>
<evidence type="ECO:0000256" key="8">
    <source>
        <dbReference type="ARBA" id="ARBA00022777"/>
    </source>
</evidence>
<dbReference type="CDD" id="cd00082">
    <property type="entry name" value="HisKA"/>
    <property type="match status" value="1"/>
</dbReference>
<dbReference type="GO" id="GO:0000155">
    <property type="term" value="F:phosphorelay sensor kinase activity"/>
    <property type="evidence" value="ECO:0007669"/>
    <property type="project" value="InterPro"/>
</dbReference>
<evidence type="ECO:0000313" key="15">
    <source>
        <dbReference type="EMBL" id="MBD3325608.1"/>
    </source>
</evidence>
<evidence type="ECO:0000256" key="11">
    <source>
        <dbReference type="ARBA" id="ARBA00023136"/>
    </source>
</evidence>
<protein>
    <recommendedName>
        <fullName evidence="3">histidine kinase</fullName>
        <ecNumber evidence="3">2.7.13.3</ecNumber>
    </recommendedName>
</protein>
<evidence type="ECO:0000256" key="1">
    <source>
        <dbReference type="ARBA" id="ARBA00000085"/>
    </source>
</evidence>
<evidence type="ECO:0000256" key="6">
    <source>
        <dbReference type="ARBA" id="ARBA00022679"/>
    </source>
</evidence>
<evidence type="ECO:0000259" key="13">
    <source>
        <dbReference type="PROSITE" id="PS50109"/>
    </source>
</evidence>
<feature type="domain" description="HAMP" evidence="14">
    <location>
        <begin position="214"/>
        <end position="267"/>
    </location>
</feature>
<dbReference type="InterPro" id="IPR036097">
    <property type="entry name" value="HisK_dim/P_sf"/>
</dbReference>
<keyword evidence="11 12" id="KW-0472">Membrane</keyword>
<dbReference type="SUPFAM" id="SSF158472">
    <property type="entry name" value="HAMP domain-like"/>
    <property type="match status" value="1"/>
</dbReference>
<evidence type="ECO:0000256" key="9">
    <source>
        <dbReference type="ARBA" id="ARBA00022840"/>
    </source>
</evidence>
<evidence type="ECO:0000256" key="5">
    <source>
        <dbReference type="ARBA" id="ARBA00022553"/>
    </source>
</evidence>
<feature type="domain" description="Histidine kinase" evidence="13">
    <location>
        <begin position="293"/>
        <end position="510"/>
    </location>
</feature>
<evidence type="ECO:0000256" key="3">
    <source>
        <dbReference type="ARBA" id="ARBA00012438"/>
    </source>
</evidence>
<dbReference type="InterPro" id="IPR005467">
    <property type="entry name" value="His_kinase_dom"/>
</dbReference>
<dbReference type="PRINTS" id="PR00344">
    <property type="entry name" value="BCTRLSENSOR"/>
</dbReference>
<keyword evidence="12" id="KW-1133">Transmembrane helix</keyword>
<keyword evidence="6" id="KW-0808">Transferase</keyword>
<keyword evidence="4" id="KW-1003">Cell membrane</keyword>
<dbReference type="SUPFAM" id="SSF55874">
    <property type="entry name" value="ATPase domain of HSP90 chaperone/DNA topoisomerase II/histidine kinase"/>
    <property type="match status" value="1"/>
</dbReference>
<dbReference type="EC" id="2.7.13.3" evidence="3"/>
<dbReference type="SMART" id="SM00387">
    <property type="entry name" value="HATPase_c"/>
    <property type="match status" value="1"/>
</dbReference>
<dbReference type="AlphaFoldDB" id="A0A9D5JWV9"/>
<feature type="transmembrane region" description="Helical" evidence="12">
    <location>
        <begin position="22"/>
        <end position="41"/>
    </location>
</feature>
<dbReference type="InterPro" id="IPR024478">
    <property type="entry name" value="HlyB_4HB_MCP"/>
</dbReference>
<dbReference type="InterPro" id="IPR003660">
    <property type="entry name" value="HAMP_dom"/>
</dbReference>
<dbReference type="PANTHER" id="PTHR43047:SF72">
    <property type="entry name" value="OSMOSENSING HISTIDINE PROTEIN KINASE SLN1"/>
    <property type="match status" value="1"/>
</dbReference>
<evidence type="ECO:0000256" key="10">
    <source>
        <dbReference type="ARBA" id="ARBA00023012"/>
    </source>
</evidence>
<dbReference type="InterPro" id="IPR003594">
    <property type="entry name" value="HATPase_dom"/>
</dbReference>
<dbReference type="SUPFAM" id="SSF47384">
    <property type="entry name" value="Homodimeric domain of signal transducing histidine kinase"/>
    <property type="match status" value="1"/>
</dbReference>
<dbReference type="PANTHER" id="PTHR43047">
    <property type="entry name" value="TWO-COMPONENT HISTIDINE PROTEIN KINASE"/>
    <property type="match status" value="1"/>
</dbReference>
<evidence type="ECO:0000313" key="16">
    <source>
        <dbReference type="Proteomes" id="UP000649604"/>
    </source>
</evidence>
<evidence type="ECO:0000256" key="4">
    <source>
        <dbReference type="ARBA" id="ARBA00022475"/>
    </source>
</evidence>
<name>A0A9D5JWV9_9BACT</name>
<dbReference type="GO" id="GO:0009927">
    <property type="term" value="F:histidine phosphotransfer kinase activity"/>
    <property type="evidence" value="ECO:0007669"/>
    <property type="project" value="TreeGrafter"/>
</dbReference>
<reference evidence="15" key="1">
    <citation type="submission" date="2019-11" db="EMBL/GenBank/DDBJ databases">
        <title>Microbial mats filling the niche in hypersaline microbial mats.</title>
        <authorList>
            <person name="Wong H.L."/>
            <person name="Macleod F.I."/>
            <person name="White R.A. III"/>
            <person name="Burns B.P."/>
        </authorList>
    </citation>
    <scope>NUCLEOTIDE SEQUENCE</scope>
    <source>
        <strain evidence="15">Rbin_158</strain>
    </source>
</reference>
<keyword evidence="7" id="KW-0547">Nucleotide-binding</keyword>
<accession>A0A9D5JWV9</accession>
<gene>
    <name evidence="15" type="ORF">GF339_13570</name>
</gene>
<dbReference type="FunFam" id="3.30.565.10:FF:000023">
    <property type="entry name" value="PAS domain-containing sensor histidine kinase"/>
    <property type="match status" value="1"/>
</dbReference>
<keyword evidence="12" id="KW-0812">Transmembrane</keyword>
<evidence type="ECO:0000256" key="12">
    <source>
        <dbReference type="SAM" id="Phobius"/>
    </source>
</evidence>
<dbReference type="Pfam" id="PF12729">
    <property type="entry name" value="4HB_MCP_1"/>
    <property type="match status" value="1"/>
</dbReference>
<dbReference type="GO" id="GO:0005524">
    <property type="term" value="F:ATP binding"/>
    <property type="evidence" value="ECO:0007669"/>
    <property type="project" value="UniProtKB-KW"/>
</dbReference>
<dbReference type="Pfam" id="PF00512">
    <property type="entry name" value="HisKA"/>
    <property type="match status" value="1"/>
</dbReference>
<evidence type="ECO:0000259" key="14">
    <source>
        <dbReference type="PROSITE" id="PS50885"/>
    </source>
</evidence>
<dbReference type="PROSITE" id="PS50885">
    <property type="entry name" value="HAMP"/>
    <property type="match status" value="1"/>
</dbReference>
<dbReference type="Proteomes" id="UP000649604">
    <property type="component" value="Unassembled WGS sequence"/>
</dbReference>
<keyword evidence="5" id="KW-0597">Phosphoprotein</keyword>
<sequence>MNPIQSQSQTAPVIHFSIRTKIFLMMLIPSLLLVFVILMDYRNLTLLGQSAELILSKNYKSIQAAQRIREHLEMIRNQILLRMFNPDESDAELKNPTQEIAHLLDTCRNNITEPGEQAIIDELVSHYRRYQALLANMMRKMPQPAAFHEHVLDFLSLTATMIGKIDALVSINEHAMEQAEEETKQFARKALRYAIGLMIAALLCTLILSYLLSTRISMPLILLAQTLSTIKEGSGSYPELPVRTKDEIGFLTSEFNRLVVRLKIYDRESADRLLAEREKVHQAEIAKAQFIADLSHQLKTPMTSLNMSVGLLHDKAGRLSPEKQRTLLETAKEDCIRLASLINELVDIARLEAMVKPRQKEVLDIDVVIQECLRPLIHQAEEKHITLRLDIAHDIPPVAVDSLRFPWVITNLTGNAIRYTNSGGSVTLKAYQQGSRLYVQCIDTGVGICAAYLSKIFDRYTQFSEREKSGTIGLGLAIVKEIIEQHGGAITVQSQLNQGTTFTFWIPLSDEEHTHEERADY</sequence>
<dbReference type="InterPro" id="IPR036890">
    <property type="entry name" value="HATPase_C_sf"/>
</dbReference>
<keyword evidence="8" id="KW-0418">Kinase</keyword>
<dbReference type="Gene3D" id="1.10.287.130">
    <property type="match status" value="1"/>
</dbReference>
<proteinExistence type="predicted"/>
<comment type="subcellular location">
    <subcellularLocation>
        <location evidence="2">Cell membrane</location>
    </subcellularLocation>
</comment>
<dbReference type="InterPro" id="IPR003661">
    <property type="entry name" value="HisK_dim/P_dom"/>
</dbReference>
<comment type="caution">
    <text evidence="15">The sequence shown here is derived from an EMBL/GenBank/DDBJ whole genome shotgun (WGS) entry which is preliminary data.</text>
</comment>
<dbReference type="Pfam" id="PF02518">
    <property type="entry name" value="HATPase_c"/>
    <property type="match status" value="1"/>
</dbReference>
<keyword evidence="9" id="KW-0067">ATP-binding</keyword>
<evidence type="ECO:0000256" key="2">
    <source>
        <dbReference type="ARBA" id="ARBA00004236"/>
    </source>
</evidence>
<comment type="catalytic activity">
    <reaction evidence="1">
        <text>ATP + protein L-histidine = ADP + protein N-phospho-L-histidine.</text>
        <dbReference type="EC" id="2.7.13.3"/>
    </reaction>
</comment>
<dbReference type="CDD" id="cd06225">
    <property type="entry name" value="HAMP"/>
    <property type="match status" value="1"/>
</dbReference>
<dbReference type="Gene3D" id="6.10.340.10">
    <property type="match status" value="1"/>
</dbReference>
<dbReference type="InterPro" id="IPR004358">
    <property type="entry name" value="Sig_transdc_His_kin-like_C"/>
</dbReference>
<dbReference type="PROSITE" id="PS50109">
    <property type="entry name" value="HIS_KIN"/>
    <property type="match status" value="1"/>
</dbReference>
<feature type="transmembrane region" description="Helical" evidence="12">
    <location>
        <begin position="193"/>
        <end position="212"/>
    </location>
</feature>
<keyword evidence="10" id="KW-0902">Two-component regulatory system</keyword>
<dbReference type="Gene3D" id="3.30.565.10">
    <property type="entry name" value="Histidine kinase-like ATPase, C-terminal domain"/>
    <property type="match status" value="1"/>
</dbReference>
<evidence type="ECO:0000256" key="7">
    <source>
        <dbReference type="ARBA" id="ARBA00022741"/>
    </source>
</evidence>
<organism evidence="15 16">
    <name type="scientific">candidate division KSB3 bacterium</name>
    <dbReference type="NCBI Taxonomy" id="2044937"/>
    <lineage>
        <taxon>Bacteria</taxon>
        <taxon>candidate division KSB3</taxon>
    </lineage>
</organism>
<dbReference type="SMART" id="SM00388">
    <property type="entry name" value="HisKA"/>
    <property type="match status" value="1"/>
</dbReference>
<dbReference type="GO" id="GO:0005886">
    <property type="term" value="C:plasma membrane"/>
    <property type="evidence" value="ECO:0007669"/>
    <property type="project" value="UniProtKB-SubCell"/>
</dbReference>